<dbReference type="RefSeq" id="WP_054551900.1">
    <property type="nucleotide sequence ID" value="NZ_JAQPZS010000015.1"/>
</dbReference>
<evidence type="ECO:0000313" key="5">
    <source>
        <dbReference type="Proteomes" id="UP001377972"/>
    </source>
</evidence>
<dbReference type="OrthoDB" id="9805309at2"/>
<dbReference type="InterPro" id="IPR010982">
    <property type="entry name" value="Lambda_DNA-bd_dom_sf"/>
</dbReference>
<dbReference type="PANTHER" id="PTHR37301">
    <property type="entry name" value="DNA-BINDING PROTEIN-RELATED"/>
    <property type="match status" value="1"/>
</dbReference>
<comment type="caution">
    <text evidence="2">The sequence shown here is derived from an EMBL/GenBank/DDBJ whole genome shotgun (WGS) entry which is preliminary data.</text>
</comment>
<dbReference type="Proteomes" id="UP000050378">
    <property type="component" value="Unassembled WGS sequence"/>
</dbReference>
<dbReference type="PATRIC" id="fig|570156.3.peg.1011"/>
<dbReference type="SUPFAM" id="SSF47413">
    <property type="entry name" value="lambda repressor-like DNA-binding domains"/>
    <property type="match status" value="1"/>
</dbReference>
<dbReference type="Pfam" id="PF13443">
    <property type="entry name" value="HTH_26"/>
    <property type="match status" value="1"/>
</dbReference>
<dbReference type="PANTHER" id="PTHR37301:SF1">
    <property type="entry name" value="DNA-BINDING PROTEIN"/>
    <property type="match status" value="1"/>
</dbReference>
<reference evidence="3 5" key="2">
    <citation type="submission" date="2023-01" db="EMBL/GenBank/DDBJ databases">
        <title>Trichodesmium-associated heterotrophic epibiont bacteria.</title>
        <authorList>
            <person name="Cleveland C.S."/>
            <person name="Webb E.A."/>
        </authorList>
    </citation>
    <scope>NUCLEOTIDE SEQUENCE [LARGE SCALE GENOMIC DNA]</scope>
    <source>
        <strain evidence="3 5">USCH2</strain>
    </source>
</reference>
<accession>A0A0P7E641</accession>
<protein>
    <submittedName>
        <fullName evidence="2">Cro/Cl family transcriptional regulator</fullName>
    </submittedName>
    <submittedName>
        <fullName evidence="3">Helix-turn-helix transcriptional regulator</fullName>
    </submittedName>
</protein>
<proteinExistence type="predicted"/>
<evidence type="ECO:0000313" key="2">
    <source>
        <dbReference type="EMBL" id="KPM85135.1"/>
    </source>
</evidence>
<dbReference type="InterPro" id="IPR001387">
    <property type="entry name" value="Cro/C1-type_HTH"/>
</dbReference>
<evidence type="ECO:0000259" key="1">
    <source>
        <dbReference type="PROSITE" id="PS50943"/>
    </source>
</evidence>
<feature type="domain" description="HTH cro/C1-type" evidence="1">
    <location>
        <begin position="13"/>
        <end position="62"/>
    </location>
</feature>
<dbReference type="SMART" id="SM00530">
    <property type="entry name" value="HTH_XRE"/>
    <property type="match status" value="1"/>
</dbReference>
<keyword evidence="5" id="KW-1185">Reference proteome</keyword>
<dbReference type="Proteomes" id="UP001377972">
    <property type="component" value="Unassembled WGS sequence"/>
</dbReference>
<dbReference type="AlphaFoldDB" id="A0A0P7E641"/>
<evidence type="ECO:0000313" key="4">
    <source>
        <dbReference type="Proteomes" id="UP000050378"/>
    </source>
</evidence>
<dbReference type="GO" id="GO:0003677">
    <property type="term" value="F:DNA binding"/>
    <property type="evidence" value="ECO:0007669"/>
    <property type="project" value="InterPro"/>
</dbReference>
<dbReference type="STRING" id="570156.AOG27_05095"/>
<sequence>MAIIIDLDVVLAKRKMKSTELAEAIGITPQNLSVLRAGRAKAVRFTTLDAICKHLGCQPGDILRFEDD</sequence>
<evidence type="ECO:0000313" key="3">
    <source>
        <dbReference type="EMBL" id="MEJ6497387.1"/>
    </source>
</evidence>
<gene>
    <name evidence="2" type="ORF">AOG27_05095</name>
    <name evidence="3" type="ORF">PQI24_15185</name>
</gene>
<dbReference type="EMBL" id="LJTC01000002">
    <property type="protein sequence ID" value="KPM85135.1"/>
    <property type="molecule type" value="Genomic_DNA"/>
</dbReference>
<dbReference type="Gene3D" id="1.10.260.40">
    <property type="entry name" value="lambda repressor-like DNA-binding domains"/>
    <property type="match status" value="1"/>
</dbReference>
<organism evidence="2 4">
    <name type="scientific">Pseudoalteromonas lipolytica</name>
    <dbReference type="NCBI Taxonomy" id="570156"/>
    <lineage>
        <taxon>Bacteria</taxon>
        <taxon>Pseudomonadati</taxon>
        <taxon>Pseudomonadota</taxon>
        <taxon>Gammaproteobacteria</taxon>
        <taxon>Alteromonadales</taxon>
        <taxon>Pseudoalteromonadaceae</taxon>
        <taxon>Pseudoalteromonas</taxon>
    </lineage>
</organism>
<name>A0A0P7E641_9GAMM</name>
<reference evidence="2 4" key="1">
    <citation type="submission" date="2015-09" db="EMBL/GenBank/DDBJ databases">
        <title>Draft Genome Sequence of Pseudoalteromonas lipolytica UCD-48B.</title>
        <authorList>
            <person name="Krusor M."/>
            <person name="Coil D.A."/>
            <person name="Lang J.M."/>
            <person name="Eisen J.A."/>
            <person name="Alexiev A."/>
        </authorList>
    </citation>
    <scope>NUCLEOTIDE SEQUENCE [LARGE SCALE GENOMIC DNA]</scope>
    <source>
        <strain evidence="2 4">UCD-48B</strain>
    </source>
</reference>
<dbReference type="CDD" id="cd00093">
    <property type="entry name" value="HTH_XRE"/>
    <property type="match status" value="1"/>
</dbReference>
<dbReference type="EMBL" id="JAQPZS010000015">
    <property type="protein sequence ID" value="MEJ6497387.1"/>
    <property type="molecule type" value="Genomic_DNA"/>
</dbReference>
<dbReference type="PROSITE" id="PS50943">
    <property type="entry name" value="HTH_CROC1"/>
    <property type="match status" value="1"/>
</dbReference>